<evidence type="ECO:0000256" key="1">
    <source>
        <dbReference type="SAM" id="MobiDB-lite"/>
    </source>
</evidence>
<accession>A0A2I0U562</accession>
<protein>
    <submittedName>
        <fullName evidence="2">Uncharacterized protein</fullName>
    </submittedName>
</protein>
<reference evidence="3" key="1">
    <citation type="submission" date="2017-11" db="EMBL/GenBank/DDBJ databases">
        <authorList>
            <person name="Lima N.C."/>
            <person name="Parody-Merino A.M."/>
            <person name="Battley P.F."/>
            <person name="Fidler A.E."/>
            <person name="Prosdocimi F."/>
        </authorList>
    </citation>
    <scope>NUCLEOTIDE SEQUENCE [LARGE SCALE GENOMIC DNA]</scope>
</reference>
<dbReference type="EMBL" id="KZ506153">
    <property type="protein sequence ID" value="PKU41172.1"/>
    <property type="molecule type" value="Genomic_DNA"/>
</dbReference>
<evidence type="ECO:0000313" key="3">
    <source>
        <dbReference type="Proteomes" id="UP000233556"/>
    </source>
</evidence>
<reference evidence="3" key="2">
    <citation type="submission" date="2017-12" db="EMBL/GenBank/DDBJ databases">
        <title>Genome sequence of the Bar-tailed Godwit (Limosa lapponica baueri).</title>
        <authorList>
            <person name="Lima N.C.B."/>
            <person name="Parody-Merino A.M."/>
            <person name="Battley P.F."/>
            <person name="Fidler A.E."/>
            <person name="Prosdocimi F."/>
        </authorList>
    </citation>
    <scope>NUCLEOTIDE SEQUENCE [LARGE SCALE GENOMIC DNA]</scope>
</reference>
<feature type="region of interest" description="Disordered" evidence="1">
    <location>
        <begin position="1"/>
        <end position="81"/>
    </location>
</feature>
<organism evidence="2 3">
    <name type="scientific">Limosa lapponica baueri</name>
    <dbReference type="NCBI Taxonomy" id="1758121"/>
    <lineage>
        <taxon>Eukaryota</taxon>
        <taxon>Metazoa</taxon>
        <taxon>Chordata</taxon>
        <taxon>Craniata</taxon>
        <taxon>Vertebrata</taxon>
        <taxon>Euteleostomi</taxon>
        <taxon>Archelosauria</taxon>
        <taxon>Archosauria</taxon>
        <taxon>Dinosauria</taxon>
        <taxon>Saurischia</taxon>
        <taxon>Theropoda</taxon>
        <taxon>Coelurosauria</taxon>
        <taxon>Aves</taxon>
        <taxon>Neognathae</taxon>
        <taxon>Neoaves</taxon>
        <taxon>Charadriiformes</taxon>
        <taxon>Scolopacidae</taxon>
        <taxon>Limosa</taxon>
    </lineage>
</organism>
<keyword evidence="3" id="KW-1185">Reference proteome</keyword>
<dbReference type="AlphaFoldDB" id="A0A2I0U562"/>
<sequence length="114" mass="11848">MGVQSGSPRNGLIPAPQPGGPGWQKPLPHLQRSNSISSPGRLDGPGAAGGQIASPTNKPRLVEEKVESLGDQRRRGVAAAPGSEPCLLQLLAATRQIIGSPNVETLLTPLHKQQ</sequence>
<dbReference type="Proteomes" id="UP000233556">
    <property type="component" value="Unassembled WGS sequence"/>
</dbReference>
<name>A0A2I0U562_LIMLA</name>
<gene>
    <name evidence="2" type="ORF">llap_8524</name>
</gene>
<feature type="compositionally biased region" description="Basic and acidic residues" evidence="1">
    <location>
        <begin position="60"/>
        <end position="74"/>
    </location>
</feature>
<proteinExistence type="predicted"/>
<evidence type="ECO:0000313" key="2">
    <source>
        <dbReference type="EMBL" id="PKU41172.1"/>
    </source>
</evidence>